<gene>
    <name evidence="2" type="ORF">P171DRAFT_497817</name>
</gene>
<protein>
    <recommendedName>
        <fullName evidence="1">Helicase C-terminal domain-containing protein</fullName>
    </recommendedName>
</protein>
<evidence type="ECO:0000313" key="2">
    <source>
        <dbReference type="EMBL" id="KAF2441534.1"/>
    </source>
</evidence>
<proteinExistence type="predicted"/>
<reference evidence="2" key="1">
    <citation type="journal article" date="2020" name="Stud. Mycol.">
        <title>101 Dothideomycetes genomes: a test case for predicting lifestyles and emergence of pathogens.</title>
        <authorList>
            <person name="Haridas S."/>
            <person name="Albert R."/>
            <person name="Binder M."/>
            <person name="Bloem J."/>
            <person name="Labutti K."/>
            <person name="Salamov A."/>
            <person name="Andreopoulos B."/>
            <person name="Baker S."/>
            <person name="Barry K."/>
            <person name="Bills G."/>
            <person name="Bluhm B."/>
            <person name="Cannon C."/>
            <person name="Castanera R."/>
            <person name="Culley D."/>
            <person name="Daum C."/>
            <person name="Ezra D."/>
            <person name="Gonzalez J."/>
            <person name="Henrissat B."/>
            <person name="Kuo A."/>
            <person name="Liang C."/>
            <person name="Lipzen A."/>
            <person name="Lutzoni F."/>
            <person name="Magnuson J."/>
            <person name="Mondo S."/>
            <person name="Nolan M."/>
            <person name="Ohm R."/>
            <person name="Pangilinan J."/>
            <person name="Park H.-J."/>
            <person name="Ramirez L."/>
            <person name="Alfaro M."/>
            <person name="Sun H."/>
            <person name="Tritt A."/>
            <person name="Yoshinaga Y."/>
            <person name="Zwiers L.-H."/>
            <person name="Turgeon B."/>
            <person name="Goodwin S."/>
            <person name="Spatafora J."/>
            <person name="Crous P."/>
            <person name="Grigoriev I."/>
        </authorList>
    </citation>
    <scope>NUCLEOTIDE SEQUENCE</scope>
    <source>
        <strain evidence="2">CBS 690.94</strain>
    </source>
</reference>
<dbReference type="Proteomes" id="UP000799764">
    <property type="component" value="Unassembled WGS sequence"/>
</dbReference>
<dbReference type="InterPro" id="IPR027417">
    <property type="entry name" value="P-loop_NTPase"/>
</dbReference>
<feature type="domain" description="Helicase C-terminal" evidence="1">
    <location>
        <begin position="198"/>
        <end position="267"/>
    </location>
</feature>
<dbReference type="AlphaFoldDB" id="A0A9P4PAP4"/>
<dbReference type="SUPFAM" id="SSF52540">
    <property type="entry name" value="P-loop containing nucleoside triphosphate hydrolases"/>
    <property type="match status" value="1"/>
</dbReference>
<keyword evidence="3" id="KW-1185">Reference proteome</keyword>
<comment type="caution">
    <text evidence="2">The sequence shown here is derived from an EMBL/GenBank/DDBJ whole genome shotgun (WGS) entry which is preliminary data.</text>
</comment>
<evidence type="ECO:0000259" key="1">
    <source>
        <dbReference type="Pfam" id="PF00271"/>
    </source>
</evidence>
<dbReference type="Pfam" id="PF00271">
    <property type="entry name" value="Helicase_C"/>
    <property type="match status" value="1"/>
</dbReference>
<organism evidence="2 3">
    <name type="scientific">Karstenula rhodostoma CBS 690.94</name>
    <dbReference type="NCBI Taxonomy" id="1392251"/>
    <lineage>
        <taxon>Eukaryota</taxon>
        <taxon>Fungi</taxon>
        <taxon>Dikarya</taxon>
        <taxon>Ascomycota</taxon>
        <taxon>Pezizomycotina</taxon>
        <taxon>Dothideomycetes</taxon>
        <taxon>Pleosporomycetidae</taxon>
        <taxon>Pleosporales</taxon>
        <taxon>Massarineae</taxon>
        <taxon>Didymosphaeriaceae</taxon>
        <taxon>Karstenula</taxon>
    </lineage>
</organism>
<accession>A0A9P4PAP4</accession>
<dbReference type="EMBL" id="MU001505">
    <property type="protein sequence ID" value="KAF2441534.1"/>
    <property type="molecule type" value="Genomic_DNA"/>
</dbReference>
<name>A0A9P4PAP4_9PLEO</name>
<dbReference type="InterPro" id="IPR001650">
    <property type="entry name" value="Helicase_C-like"/>
</dbReference>
<dbReference type="Gene3D" id="3.40.50.300">
    <property type="entry name" value="P-loop containing nucleotide triphosphate hydrolases"/>
    <property type="match status" value="1"/>
</dbReference>
<dbReference type="OrthoDB" id="10265785at2759"/>
<sequence length="290" mass="31991">MPTTSMRRHAQQGNYLCSLTRLSPLRSELGLAGQHMTHRDKIVKSFNVRSTITLRSMFKEVERAALVVDGLELMFTLDNIPSGRHLLPAQAGWLLFCSFGAAPFDGFDPDMMAAMMLYSPSHNQFSNTPLLFAWHRQPMLSMSAINHDLTTPRGSVQTSSSLGNTCSAIVIWTMTPFPSIAPALRSLRRVLLKFYGLMSQVSSIIFAPKKQTAAEPKARMATDGHKVAQLSSNLEGDARDRFIDALSSGEAKVLITTKALARGIDVQFKIQARGTHIVQLKPSGRHLLLV</sequence>
<evidence type="ECO:0000313" key="3">
    <source>
        <dbReference type="Proteomes" id="UP000799764"/>
    </source>
</evidence>